<dbReference type="OrthoDB" id="5297629at2"/>
<evidence type="ECO:0000259" key="1">
    <source>
        <dbReference type="Pfam" id="PF09345"/>
    </source>
</evidence>
<dbReference type="RefSeq" id="WP_092438847.1">
    <property type="nucleotide sequence ID" value="NZ_FMYP01000039.1"/>
</dbReference>
<sequence>MEVLKLKGTNVSPEVKFDHIAMTFDISGYSRPENVRDFYLPILKWLEQFVVELSTNRPSISKPIAFNFRLIYFNSSSAKFIFDMITHINAIHAIKFPVMVNWYYDEDDEELKEAGEELSEMADFSFSYYEVKKAK</sequence>
<dbReference type="STRING" id="1640674.SAMN05216323_10392"/>
<proteinExistence type="predicted"/>
<evidence type="ECO:0000313" key="2">
    <source>
        <dbReference type="EMBL" id="SDC59765.1"/>
    </source>
</evidence>
<name>A0A1G6MXX3_9BACT</name>
<accession>A0A1G6MXX3</accession>
<dbReference type="EMBL" id="FMYP01000039">
    <property type="protein sequence ID" value="SDC59765.1"/>
    <property type="molecule type" value="Genomic_DNA"/>
</dbReference>
<dbReference type="Proteomes" id="UP000199452">
    <property type="component" value="Unassembled WGS sequence"/>
</dbReference>
<gene>
    <name evidence="2" type="ORF">SAMN05216323_10392</name>
</gene>
<evidence type="ECO:0000313" key="3">
    <source>
        <dbReference type="Proteomes" id="UP000199452"/>
    </source>
</evidence>
<organism evidence="2 3">
    <name type="scientific">Williamwhitmania taraxaci</name>
    <dbReference type="NCBI Taxonomy" id="1640674"/>
    <lineage>
        <taxon>Bacteria</taxon>
        <taxon>Pseudomonadati</taxon>
        <taxon>Bacteroidota</taxon>
        <taxon>Bacteroidia</taxon>
        <taxon>Bacteroidales</taxon>
        <taxon>Williamwhitmaniaceae</taxon>
        <taxon>Williamwhitmania</taxon>
    </lineage>
</organism>
<dbReference type="InterPro" id="IPR018530">
    <property type="entry name" value="SiaC"/>
</dbReference>
<keyword evidence="3" id="KW-1185">Reference proteome</keyword>
<dbReference type="AlphaFoldDB" id="A0A1G6MXX3"/>
<reference evidence="2 3" key="1">
    <citation type="submission" date="2016-09" db="EMBL/GenBank/DDBJ databases">
        <authorList>
            <person name="Capua I."/>
            <person name="De Benedictis P."/>
            <person name="Joannis T."/>
            <person name="Lombin L.H."/>
            <person name="Cattoli G."/>
        </authorList>
    </citation>
    <scope>NUCLEOTIDE SEQUENCE [LARGE SCALE GENOMIC DNA]</scope>
    <source>
        <strain evidence="2 3">A7P-90m</strain>
    </source>
</reference>
<dbReference type="Pfam" id="PF09345">
    <property type="entry name" value="SiaC"/>
    <property type="match status" value="1"/>
</dbReference>
<protein>
    <recommendedName>
        <fullName evidence="1">SiaC family regulatory phosphoprotein domain-containing protein</fullName>
    </recommendedName>
</protein>
<feature type="domain" description="SiaC family regulatory phosphoprotein" evidence="1">
    <location>
        <begin position="7"/>
        <end position="129"/>
    </location>
</feature>